<reference evidence="2" key="1">
    <citation type="submission" date="2020-04" db="EMBL/GenBank/DDBJ databases">
        <title>Analysis of mating type loci in Filobasidium floriforme.</title>
        <authorList>
            <person name="Nowrousian M."/>
        </authorList>
    </citation>
    <scope>NUCLEOTIDE SEQUENCE</scope>
    <source>
        <strain evidence="2">CBS 6242</strain>
    </source>
</reference>
<proteinExistence type="predicted"/>
<dbReference type="AlphaFoldDB" id="A0A8K0NQM1"/>
<evidence type="ECO:0000313" key="3">
    <source>
        <dbReference type="Proteomes" id="UP000812966"/>
    </source>
</evidence>
<feature type="compositionally biased region" description="Polar residues" evidence="1">
    <location>
        <begin position="141"/>
        <end position="165"/>
    </location>
</feature>
<accession>A0A8K0NQM1</accession>
<evidence type="ECO:0000313" key="2">
    <source>
        <dbReference type="EMBL" id="KAG7528298.1"/>
    </source>
</evidence>
<evidence type="ECO:0000256" key="1">
    <source>
        <dbReference type="SAM" id="MobiDB-lite"/>
    </source>
</evidence>
<feature type="region of interest" description="Disordered" evidence="1">
    <location>
        <begin position="135"/>
        <end position="186"/>
    </location>
</feature>
<feature type="compositionally biased region" description="Polar residues" evidence="1">
    <location>
        <begin position="309"/>
        <end position="341"/>
    </location>
</feature>
<feature type="region of interest" description="Disordered" evidence="1">
    <location>
        <begin position="306"/>
        <end position="352"/>
    </location>
</feature>
<keyword evidence="3" id="KW-1185">Reference proteome</keyword>
<protein>
    <submittedName>
        <fullName evidence="2">Uncharacterized protein</fullName>
    </submittedName>
</protein>
<gene>
    <name evidence="2" type="ORF">FFLO_06261</name>
</gene>
<feature type="compositionally biased region" description="Basic and acidic residues" evidence="1">
    <location>
        <begin position="342"/>
        <end position="352"/>
    </location>
</feature>
<name>A0A8K0NQM1_9TREE</name>
<sequence>MNSTTWRGPFEDATSGRHYVEWLDPNGHIMGRDYNNLPNVDLSALTGTSLQEPSYPDRRSTINTTYAESAPFSTNAMTGTHHTLSNGQASFSQGFAAYAPAGTASVDSDEHSQACPGSIAFMLSTEAVAGITSYRQHQDLRSSGSNDPSPQSELGSGPHNSSSHVSDFGTISHVQPMGSLDRAPLDQTPPLQAIRTVWLLGCMTQLPEQTTDDDIQDIKAFLAKLDTHKSTPKFRAAQQIGRSPEDQLEFLIGLQKAVETGGLVAFGNGKHFHVSTCEGSNCSRVMIFKTQSGRRCHYCQEKLRKGKTKQSPPGNLSHSQFSLASNGDQTSDHMQTLPCTSDDQHDPVDLSNKDNIMLDSYTEQRASAASGKVANLLGEKVTLPDISDAQVDQFNHFLWRLVGGSQTMVRKELKANKTPEQHLNFLIGLQQAIGAKTAYGNWFLNPGKNYWVVECSYGVCSRIAIRLDSAEEFCDNHNERAMKRRKRRFNKMDRH</sequence>
<organism evidence="2 3">
    <name type="scientific">Filobasidium floriforme</name>
    <dbReference type="NCBI Taxonomy" id="5210"/>
    <lineage>
        <taxon>Eukaryota</taxon>
        <taxon>Fungi</taxon>
        <taxon>Dikarya</taxon>
        <taxon>Basidiomycota</taxon>
        <taxon>Agaricomycotina</taxon>
        <taxon>Tremellomycetes</taxon>
        <taxon>Filobasidiales</taxon>
        <taxon>Filobasidiaceae</taxon>
        <taxon>Filobasidium</taxon>
    </lineage>
</organism>
<dbReference type="Proteomes" id="UP000812966">
    <property type="component" value="Unassembled WGS sequence"/>
</dbReference>
<dbReference type="EMBL" id="JABELV010000192">
    <property type="protein sequence ID" value="KAG7528298.1"/>
    <property type="molecule type" value="Genomic_DNA"/>
</dbReference>
<comment type="caution">
    <text evidence="2">The sequence shown here is derived from an EMBL/GenBank/DDBJ whole genome shotgun (WGS) entry which is preliminary data.</text>
</comment>